<evidence type="ECO:0000259" key="1">
    <source>
        <dbReference type="Pfam" id="PF00903"/>
    </source>
</evidence>
<sequence length="117" mass="13694">MEFYQSCLGGELEVKSLTETPYGYRLPDEFKKLVVTASLKKESILLMGTDLGDDEVVRGNRVSMLLESKDESQIRMYYEKLVQNGKRTHPLEKTYRGDLFGQLTDRYGHHWLFHCRK</sequence>
<feature type="domain" description="Glyoxalase/fosfomycin resistance/dioxygenase" evidence="1">
    <location>
        <begin position="1"/>
        <end position="112"/>
    </location>
</feature>
<dbReference type="Proteomes" id="UP000182248">
    <property type="component" value="Unassembled WGS sequence"/>
</dbReference>
<reference evidence="2 3" key="1">
    <citation type="submission" date="2016-11" db="EMBL/GenBank/DDBJ databases">
        <authorList>
            <person name="Jaros S."/>
            <person name="Januszkiewicz K."/>
            <person name="Wedrychowicz H."/>
        </authorList>
    </citation>
    <scope>NUCLEOTIDE SEQUENCE [LARGE SCALE GENOMIC DNA]</scope>
    <source>
        <strain evidence="2 3">CGMCC 1.12145</strain>
    </source>
</reference>
<dbReference type="Pfam" id="PF00903">
    <property type="entry name" value="Glyoxalase"/>
    <property type="match status" value="1"/>
</dbReference>
<dbReference type="AlphaFoldDB" id="A0A1K1Q5H5"/>
<gene>
    <name evidence="2" type="ORF">SAMN02927921_02274</name>
</gene>
<accession>A0A1K1Q5H5</accession>
<name>A0A1K1Q5H5_9FLAO</name>
<dbReference type="Gene3D" id="3.10.180.10">
    <property type="entry name" value="2,3-Dihydroxybiphenyl 1,2-Dioxygenase, domain 1"/>
    <property type="match status" value="1"/>
</dbReference>
<dbReference type="InterPro" id="IPR004360">
    <property type="entry name" value="Glyas_Fos-R_dOase_dom"/>
</dbReference>
<dbReference type="InterPro" id="IPR029068">
    <property type="entry name" value="Glyas_Bleomycin-R_OHBP_Dase"/>
</dbReference>
<evidence type="ECO:0000313" key="3">
    <source>
        <dbReference type="Proteomes" id="UP000182248"/>
    </source>
</evidence>
<keyword evidence="3" id="KW-1185">Reference proteome</keyword>
<protein>
    <submittedName>
        <fullName evidence="2">PhnB protein</fullName>
    </submittedName>
</protein>
<dbReference type="PANTHER" id="PTHR33990">
    <property type="entry name" value="PROTEIN YJDN-RELATED"/>
    <property type="match status" value="1"/>
</dbReference>
<dbReference type="STRING" id="1150368.SAMN02927921_02274"/>
<proteinExistence type="predicted"/>
<organism evidence="2 3">
    <name type="scientific">Sinomicrobium oceani</name>
    <dbReference type="NCBI Taxonomy" id="1150368"/>
    <lineage>
        <taxon>Bacteria</taxon>
        <taxon>Pseudomonadati</taxon>
        <taxon>Bacteroidota</taxon>
        <taxon>Flavobacteriia</taxon>
        <taxon>Flavobacteriales</taxon>
        <taxon>Flavobacteriaceae</taxon>
        <taxon>Sinomicrobium</taxon>
    </lineage>
</organism>
<dbReference type="SUPFAM" id="SSF54593">
    <property type="entry name" value="Glyoxalase/Bleomycin resistance protein/Dihydroxybiphenyl dioxygenase"/>
    <property type="match status" value="1"/>
</dbReference>
<dbReference type="PANTHER" id="PTHR33990:SF1">
    <property type="entry name" value="PROTEIN YJDN"/>
    <property type="match status" value="1"/>
</dbReference>
<evidence type="ECO:0000313" key="2">
    <source>
        <dbReference type="EMBL" id="SFW54937.1"/>
    </source>
</evidence>
<dbReference type="EMBL" id="FPJE01000011">
    <property type="protein sequence ID" value="SFW54937.1"/>
    <property type="molecule type" value="Genomic_DNA"/>
</dbReference>